<evidence type="ECO:0000313" key="4">
    <source>
        <dbReference type="Proteomes" id="UP001597221"/>
    </source>
</evidence>
<keyword evidence="1" id="KW-0812">Transmembrane</keyword>
<keyword evidence="4" id="KW-1185">Reference proteome</keyword>
<dbReference type="Proteomes" id="UP001597221">
    <property type="component" value="Unassembled WGS sequence"/>
</dbReference>
<dbReference type="InterPro" id="IPR051922">
    <property type="entry name" value="Bact_Sporulation_Assoc"/>
</dbReference>
<feature type="domain" description="Sporulation stage II protein D amidase enhancer LytB N-terminal" evidence="2">
    <location>
        <begin position="111"/>
        <end position="212"/>
    </location>
</feature>
<evidence type="ECO:0000259" key="2">
    <source>
        <dbReference type="Pfam" id="PF08486"/>
    </source>
</evidence>
<dbReference type="InterPro" id="IPR014225">
    <property type="entry name" value="Spore_II_D_firmicutes"/>
</dbReference>
<dbReference type="PANTHER" id="PTHR30032:SF4">
    <property type="entry name" value="AMIDASE ENHANCER"/>
    <property type="match status" value="1"/>
</dbReference>
<comment type="caution">
    <text evidence="3">The sequence shown here is derived from an EMBL/GenBank/DDBJ whole genome shotgun (WGS) entry which is preliminary data.</text>
</comment>
<dbReference type="NCBIfam" id="TIGR02870">
    <property type="entry name" value="spore_II_D"/>
    <property type="match status" value="1"/>
</dbReference>
<sequence>MKSTKKKINLQKHLKKKLQSQSSFRKSTITSAKTKLTPSFKPKGSVYFRHHQYSYRLPIIISILLLLTLILVVPSLIVLPLGNKSEITESVEETTLEDENPEAVSVAVMRTKADVVEDVPLEDYIVGVVAAEMSADFELEALKAQALAARTYTVSHLLGGNKEEEFDITDTVQHQVYKNNQELQQQWGSNYETNLEKIKAAVEATKGQIITYNEDPITPAYFSMSNGFTENSEDYWENEVPYLRSVPSPWDLENPKLVSQETFSKDELEKLLEVDIPNGKSNDILIARNDSGRVSEFVIEGNTFTGREVRDKLALRSSDFSVKQNNDHFIFTTKGYGHGIGMSQFGADAMAKEGKSYEEIVKYYYQGVEISTLDEAAPTLVLK</sequence>
<dbReference type="RefSeq" id="WP_251516114.1">
    <property type="nucleotide sequence ID" value="NZ_JAMBON010000032.1"/>
</dbReference>
<dbReference type="InterPro" id="IPR013693">
    <property type="entry name" value="SpoIID/LytB_N"/>
</dbReference>
<dbReference type="PANTHER" id="PTHR30032">
    <property type="entry name" value="N-ACETYLMURAMOYL-L-ALANINE AMIDASE-RELATED"/>
    <property type="match status" value="1"/>
</dbReference>
<name>A0ABW4HM54_9BACI</name>
<dbReference type="EMBL" id="JBHUDE010000005">
    <property type="protein sequence ID" value="MFD1606411.1"/>
    <property type="molecule type" value="Genomic_DNA"/>
</dbReference>
<protein>
    <submittedName>
        <fullName evidence="3">Stage II sporulation protein D</fullName>
    </submittedName>
</protein>
<dbReference type="InterPro" id="IPR013486">
    <property type="entry name" value="SpoIID/LytB"/>
</dbReference>
<dbReference type="Pfam" id="PF08486">
    <property type="entry name" value="SpoIID"/>
    <property type="match status" value="1"/>
</dbReference>
<evidence type="ECO:0000256" key="1">
    <source>
        <dbReference type="SAM" id="Phobius"/>
    </source>
</evidence>
<feature type="transmembrane region" description="Helical" evidence="1">
    <location>
        <begin position="57"/>
        <end position="81"/>
    </location>
</feature>
<dbReference type="NCBIfam" id="TIGR02669">
    <property type="entry name" value="SpoIID_LytB"/>
    <property type="match status" value="1"/>
</dbReference>
<accession>A0ABW4HM54</accession>
<gene>
    <name evidence="3" type="primary">spoIID</name>
    <name evidence="3" type="ORF">ACFSBH_01825</name>
</gene>
<organism evidence="3 4">
    <name type="scientific">Oceanobacillus luteolus</name>
    <dbReference type="NCBI Taxonomy" id="1274358"/>
    <lineage>
        <taxon>Bacteria</taxon>
        <taxon>Bacillati</taxon>
        <taxon>Bacillota</taxon>
        <taxon>Bacilli</taxon>
        <taxon>Bacillales</taxon>
        <taxon>Bacillaceae</taxon>
        <taxon>Oceanobacillus</taxon>
    </lineage>
</organism>
<keyword evidence="1" id="KW-1133">Transmembrane helix</keyword>
<keyword evidence="1" id="KW-0472">Membrane</keyword>
<reference evidence="4" key="1">
    <citation type="journal article" date="2019" name="Int. J. Syst. Evol. Microbiol.">
        <title>The Global Catalogue of Microorganisms (GCM) 10K type strain sequencing project: providing services to taxonomists for standard genome sequencing and annotation.</title>
        <authorList>
            <consortium name="The Broad Institute Genomics Platform"/>
            <consortium name="The Broad Institute Genome Sequencing Center for Infectious Disease"/>
            <person name="Wu L."/>
            <person name="Ma J."/>
        </authorList>
    </citation>
    <scope>NUCLEOTIDE SEQUENCE [LARGE SCALE GENOMIC DNA]</scope>
    <source>
        <strain evidence="4">CGMCC 1.12376</strain>
    </source>
</reference>
<evidence type="ECO:0000313" key="3">
    <source>
        <dbReference type="EMBL" id="MFD1606411.1"/>
    </source>
</evidence>
<proteinExistence type="predicted"/>